<dbReference type="EMBL" id="VICD02000332">
    <property type="protein sequence ID" value="KAB8162311.1"/>
    <property type="molecule type" value="Genomic_DNA"/>
</dbReference>
<gene>
    <name evidence="1" type="ORF">FKV24_018490</name>
</gene>
<sequence length="199" mass="22541">MEPNALTVIHKLVRHEIHAVSDRLAAAGDSDDRAVLEAIRRAAEMLRGHAEQEDAHLLPVLQAVAPELARRLDEQHHSLDRDMEAICASAEALQRLPMSRRVRARRQLHDAWNRFVADCLLHMDEEERAMQPLLGEGIVLSKVAESTLAMEQANADEFLANLWRAITPQERIAIERARLRLQLERAARRAEDCYEADAA</sequence>
<dbReference type="OrthoDB" id="5654170at2"/>
<name>A0A507ZYV9_9GAMM</name>
<proteinExistence type="predicted"/>
<evidence type="ECO:0000313" key="2">
    <source>
        <dbReference type="Proteomes" id="UP000320431"/>
    </source>
</evidence>
<dbReference type="AlphaFoldDB" id="A0A507ZYV9"/>
<protein>
    <submittedName>
        <fullName evidence="1">Uncharacterized protein</fullName>
    </submittedName>
</protein>
<comment type="caution">
    <text evidence="1">The sequence shown here is derived from an EMBL/GenBank/DDBJ whole genome shotgun (WGS) entry which is preliminary data.</text>
</comment>
<reference evidence="1 2" key="1">
    <citation type="submission" date="2019-10" db="EMBL/GenBank/DDBJ databases">
        <title>Lysobacter alkalisoli sp. nov., isolated from saline-alkaline soil.</title>
        <authorList>
            <person name="Sun J.-Q."/>
        </authorList>
    </citation>
    <scope>NUCLEOTIDE SEQUENCE [LARGE SCALE GENOMIC DNA]</scope>
    <source>
        <strain evidence="1 2">KCTC 42381</strain>
    </source>
</reference>
<accession>A0A507ZYV9</accession>
<dbReference type="RefSeq" id="WP_111267614.1">
    <property type="nucleotide sequence ID" value="NZ_CP029843.1"/>
</dbReference>
<dbReference type="Proteomes" id="UP000320431">
    <property type="component" value="Unassembled WGS sequence"/>
</dbReference>
<organism evidence="1 2">
    <name type="scientific">Marilutibacter maris</name>
    <dbReference type="NCBI Taxonomy" id="1605891"/>
    <lineage>
        <taxon>Bacteria</taxon>
        <taxon>Pseudomonadati</taxon>
        <taxon>Pseudomonadota</taxon>
        <taxon>Gammaproteobacteria</taxon>
        <taxon>Lysobacterales</taxon>
        <taxon>Lysobacteraceae</taxon>
        <taxon>Marilutibacter</taxon>
    </lineage>
</organism>
<dbReference type="Gene3D" id="1.20.120.520">
    <property type="entry name" value="nmb1532 protein domain like"/>
    <property type="match status" value="1"/>
</dbReference>
<evidence type="ECO:0000313" key="1">
    <source>
        <dbReference type="EMBL" id="KAB8162311.1"/>
    </source>
</evidence>